<dbReference type="SUPFAM" id="SSF51338">
    <property type="entry name" value="Composite domain of metallo-dependent hydrolases"/>
    <property type="match status" value="1"/>
</dbReference>
<keyword evidence="1" id="KW-0732">Signal</keyword>
<evidence type="ECO:0000256" key="1">
    <source>
        <dbReference type="SAM" id="SignalP"/>
    </source>
</evidence>
<comment type="caution">
    <text evidence="3">The sequence shown here is derived from an EMBL/GenBank/DDBJ whole genome shotgun (WGS) entry which is preliminary data.</text>
</comment>
<organism evidence="3 4">
    <name type="scientific">Sphingobium indicum BiD32</name>
    <dbReference type="NCBI Taxonomy" id="1301087"/>
    <lineage>
        <taxon>Bacteria</taxon>
        <taxon>Pseudomonadati</taxon>
        <taxon>Pseudomonadota</taxon>
        <taxon>Alphaproteobacteria</taxon>
        <taxon>Sphingomonadales</taxon>
        <taxon>Sphingomonadaceae</taxon>
        <taxon>Sphingobium</taxon>
    </lineage>
</organism>
<dbReference type="InterPro" id="IPR011059">
    <property type="entry name" value="Metal-dep_hydrolase_composite"/>
</dbReference>
<evidence type="ECO:0000313" key="3">
    <source>
        <dbReference type="EMBL" id="CCW17846.1"/>
    </source>
</evidence>
<feature type="chain" id="PRO_5004108831" description="Amidohydrolase-related domain-containing protein" evidence="1">
    <location>
        <begin position="26"/>
        <end position="420"/>
    </location>
</feature>
<dbReference type="GO" id="GO:0016810">
    <property type="term" value="F:hydrolase activity, acting on carbon-nitrogen (but not peptide) bonds"/>
    <property type="evidence" value="ECO:0007669"/>
    <property type="project" value="InterPro"/>
</dbReference>
<gene>
    <name evidence="3" type="ORF">EBBID32_21950</name>
</gene>
<dbReference type="OrthoDB" id="9802793at2"/>
<dbReference type="Gene3D" id="2.30.40.10">
    <property type="entry name" value="Urease, subunit C, domain 1"/>
    <property type="match status" value="1"/>
</dbReference>
<dbReference type="Proteomes" id="UP000013201">
    <property type="component" value="Unassembled WGS sequence"/>
</dbReference>
<dbReference type="Gene3D" id="3.20.20.140">
    <property type="entry name" value="Metal-dependent hydrolases"/>
    <property type="match status" value="1"/>
</dbReference>
<sequence length="420" mass="43332">MGRLSAIGLVFAVAFGFVLPDSASADTLAIVHAEAWTMTGAEPVKDATIVVSDGKIIAVQAGTSPPTGARVLDAKGRRVTPGLFHAATRLGLVELPDAKETQDAAISAGSLGAGFDIQYALNPNSPLIALARADGLTSAMSYPASTKTAPFSGMGAALRLHAGDSVLDRPGVGVFVTIGGHSSEGAGGSRAAQWQLLRGALDAARKAAARTIDVQALEQVLSGAVPLAISTNRESDIRQAIRLAADYKLRVVIIGGAEAWRTADALAAAQIPVIVDPQENLPDSFDSIGLRADNAALLHKAGVKVATVVMTGSHQSFNAGLSMREGAGRAVANGLPYNEALRAVTIIPAEIWGMADRYGTIEPGKAADLVIWDGDPLEPTSTALAVIIGGKEASLVTRQTELRDRYMRKAGLPSAAQNSP</sequence>
<accession>N1MLK9</accession>
<dbReference type="InterPro" id="IPR051781">
    <property type="entry name" value="Metallo-dep_Hydrolase"/>
</dbReference>
<feature type="signal peptide" evidence="1">
    <location>
        <begin position="1"/>
        <end position="25"/>
    </location>
</feature>
<reference evidence="4" key="2">
    <citation type="submission" date="2013-04" db="EMBL/GenBank/DDBJ databases">
        <title>Bisphenol A degrading Sphingobium sp. strain BiD32.</title>
        <authorList>
            <person name="Nielsen J.L."/>
            <person name="Zhou N.A."/>
            <person name="Kjeldal H."/>
        </authorList>
    </citation>
    <scope>NUCLEOTIDE SEQUENCE [LARGE SCALE GENOMIC DNA]</scope>
    <source>
        <strain evidence="4">BiD32</strain>
    </source>
</reference>
<dbReference type="SUPFAM" id="SSF51556">
    <property type="entry name" value="Metallo-dependent hydrolases"/>
    <property type="match status" value="1"/>
</dbReference>
<proteinExistence type="predicted"/>
<dbReference type="Pfam" id="PF01979">
    <property type="entry name" value="Amidohydro_1"/>
    <property type="match status" value="1"/>
</dbReference>
<protein>
    <recommendedName>
        <fullName evidence="2">Amidohydrolase-related domain-containing protein</fullName>
    </recommendedName>
</protein>
<name>N1MLK9_9SPHN</name>
<reference evidence="3 4" key="1">
    <citation type="submission" date="2013-03" db="EMBL/GenBank/DDBJ databases">
        <authorList>
            <person name="Le V."/>
        </authorList>
    </citation>
    <scope>NUCLEOTIDE SEQUENCE [LARGE SCALE GENOMIC DNA]</scope>
    <source>
        <strain evidence="3 4">BiD32</strain>
    </source>
</reference>
<keyword evidence="4" id="KW-1185">Reference proteome</keyword>
<dbReference type="EMBL" id="CAVK010000107">
    <property type="protein sequence ID" value="CCW17846.1"/>
    <property type="molecule type" value="Genomic_DNA"/>
</dbReference>
<dbReference type="AlphaFoldDB" id="N1MLK9"/>
<dbReference type="PANTHER" id="PTHR43135">
    <property type="entry name" value="ALPHA-D-RIBOSE 1-METHYLPHOSPHONATE 5-TRIPHOSPHATE DIPHOSPHATASE"/>
    <property type="match status" value="1"/>
</dbReference>
<dbReference type="InterPro" id="IPR006680">
    <property type="entry name" value="Amidohydro-rel"/>
</dbReference>
<dbReference type="InterPro" id="IPR032466">
    <property type="entry name" value="Metal_Hydrolase"/>
</dbReference>
<evidence type="ECO:0000259" key="2">
    <source>
        <dbReference type="Pfam" id="PF01979"/>
    </source>
</evidence>
<evidence type="ECO:0000313" key="4">
    <source>
        <dbReference type="Proteomes" id="UP000013201"/>
    </source>
</evidence>
<feature type="domain" description="Amidohydrolase-related" evidence="2">
    <location>
        <begin position="281"/>
        <end position="380"/>
    </location>
</feature>
<dbReference type="RefSeq" id="WP_006956420.1">
    <property type="nucleotide sequence ID" value="NZ_CAVK010000107.1"/>
</dbReference>
<dbReference type="PANTHER" id="PTHR43135:SF3">
    <property type="entry name" value="ALPHA-D-RIBOSE 1-METHYLPHOSPHONATE 5-TRIPHOSPHATE DIPHOSPHATASE"/>
    <property type="match status" value="1"/>
</dbReference>